<reference evidence="1 2" key="1">
    <citation type="submission" date="2022-06" db="EMBL/GenBank/DDBJ databases">
        <title>Acetobacer genomes from food samples.</title>
        <authorList>
            <person name="Sombolestani A."/>
        </authorList>
    </citation>
    <scope>NUCLEOTIDE SEQUENCE [LARGE SCALE GENOMIC DNA]</scope>
    <source>
        <strain evidence="1 2">R-83285</strain>
    </source>
</reference>
<gene>
    <name evidence="1" type="ORF">NKW50_09810</name>
</gene>
<organism evidence="1 2">
    <name type="scientific">Acetobacter lambici</name>
    <dbReference type="NCBI Taxonomy" id="1332824"/>
    <lineage>
        <taxon>Bacteria</taxon>
        <taxon>Pseudomonadati</taxon>
        <taxon>Pseudomonadota</taxon>
        <taxon>Alphaproteobacteria</taxon>
        <taxon>Acetobacterales</taxon>
        <taxon>Acetobacteraceae</taxon>
        <taxon>Acetobacter</taxon>
    </lineage>
</organism>
<dbReference type="Proteomes" id="UP001523528">
    <property type="component" value="Unassembled WGS sequence"/>
</dbReference>
<comment type="caution">
    <text evidence="1">The sequence shown here is derived from an EMBL/GenBank/DDBJ whole genome shotgun (WGS) entry which is preliminary data.</text>
</comment>
<evidence type="ECO:0000313" key="2">
    <source>
        <dbReference type="Proteomes" id="UP001523528"/>
    </source>
</evidence>
<protein>
    <submittedName>
        <fullName evidence="1">Uncharacterized protein</fullName>
    </submittedName>
</protein>
<keyword evidence="2" id="KW-1185">Reference proteome</keyword>
<sequence>MSKDNYGNGPMNLDEDFYGNPILSGYKKYKSFKDSWGNTLHDTGERTIDGDVIWIDDDGNLEI</sequence>
<accession>A0ABT1F0Z2</accession>
<evidence type="ECO:0000313" key="1">
    <source>
        <dbReference type="EMBL" id="MCP1258882.1"/>
    </source>
</evidence>
<dbReference type="EMBL" id="JAMYZZ010000017">
    <property type="protein sequence ID" value="MCP1258882.1"/>
    <property type="molecule type" value="Genomic_DNA"/>
</dbReference>
<proteinExistence type="predicted"/>
<name>A0ABT1F0Z2_9PROT</name>
<dbReference type="RefSeq" id="WP_165992206.1">
    <property type="nucleotide sequence ID" value="NZ_JAMYZY010000017.1"/>
</dbReference>